<evidence type="ECO:0000256" key="3">
    <source>
        <dbReference type="PROSITE-ProRule" id="PRU00169"/>
    </source>
</evidence>
<dbReference type="InterPro" id="IPR011006">
    <property type="entry name" value="CheY-like_superfamily"/>
</dbReference>
<dbReference type="SUPFAM" id="SSF46894">
    <property type="entry name" value="C-terminal effector domain of the bipartite response regulators"/>
    <property type="match status" value="1"/>
</dbReference>
<dbReference type="InterPro" id="IPR058245">
    <property type="entry name" value="NreC/VraR/RcsB-like_REC"/>
</dbReference>
<dbReference type="PROSITE" id="PS50110">
    <property type="entry name" value="RESPONSE_REGULATORY"/>
    <property type="match status" value="1"/>
</dbReference>
<evidence type="ECO:0000256" key="1">
    <source>
        <dbReference type="ARBA" id="ARBA00022553"/>
    </source>
</evidence>
<dbReference type="PANTHER" id="PTHR43214">
    <property type="entry name" value="TWO-COMPONENT RESPONSE REGULATOR"/>
    <property type="match status" value="1"/>
</dbReference>
<evidence type="ECO:0000313" key="7">
    <source>
        <dbReference type="Proteomes" id="UP000738431"/>
    </source>
</evidence>
<proteinExistence type="predicted"/>
<feature type="domain" description="Response regulatory" evidence="5">
    <location>
        <begin position="10"/>
        <end position="126"/>
    </location>
</feature>
<dbReference type="SUPFAM" id="SSF52172">
    <property type="entry name" value="CheY-like"/>
    <property type="match status" value="1"/>
</dbReference>
<dbReference type="RefSeq" id="WP_221031678.1">
    <property type="nucleotide sequence ID" value="NZ_CP139781.1"/>
</dbReference>
<dbReference type="Proteomes" id="UP000738431">
    <property type="component" value="Chromosome"/>
</dbReference>
<dbReference type="Pfam" id="PF00072">
    <property type="entry name" value="Response_reg"/>
    <property type="match status" value="1"/>
</dbReference>
<dbReference type="CDD" id="cd06170">
    <property type="entry name" value="LuxR_C_like"/>
    <property type="match status" value="1"/>
</dbReference>
<dbReference type="InterPro" id="IPR039420">
    <property type="entry name" value="WalR-like"/>
</dbReference>
<dbReference type="PROSITE" id="PS00622">
    <property type="entry name" value="HTH_LUXR_1"/>
    <property type="match status" value="1"/>
</dbReference>
<dbReference type="SMART" id="SM00421">
    <property type="entry name" value="HTH_LUXR"/>
    <property type="match status" value="1"/>
</dbReference>
<evidence type="ECO:0000259" key="5">
    <source>
        <dbReference type="PROSITE" id="PS50110"/>
    </source>
</evidence>
<keyword evidence="2" id="KW-0238">DNA-binding</keyword>
<dbReference type="InterPro" id="IPR001789">
    <property type="entry name" value="Sig_transdc_resp-reg_receiver"/>
</dbReference>
<dbReference type="CDD" id="cd17535">
    <property type="entry name" value="REC_NarL-like"/>
    <property type="match status" value="1"/>
</dbReference>
<dbReference type="Pfam" id="PF00196">
    <property type="entry name" value="GerE"/>
    <property type="match status" value="1"/>
</dbReference>
<organism evidence="6 7">
    <name type="scientific">Actomonas aquatica</name>
    <dbReference type="NCBI Taxonomy" id="2866162"/>
    <lineage>
        <taxon>Bacteria</taxon>
        <taxon>Pseudomonadati</taxon>
        <taxon>Verrucomicrobiota</taxon>
        <taxon>Opitutia</taxon>
        <taxon>Opitutales</taxon>
        <taxon>Opitutaceae</taxon>
        <taxon>Actomonas</taxon>
    </lineage>
</organism>
<evidence type="ECO:0000259" key="4">
    <source>
        <dbReference type="PROSITE" id="PS50043"/>
    </source>
</evidence>
<dbReference type="EMBL" id="CP139781">
    <property type="protein sequence ID" value="WRQ86173.1"/>
    <property type="molecule type" value="Genomic_DNA"/>
</dbReference>
<reference evidence="6 7" key="2">
    <citation type="submission" date="2023-12" db="EMBL/GenBank/DDBJ databases">
        <title>Description of an unclassified Opitutus bacterium of Verrucomicrobiota.</title>
        <authorList>
            <person name="Zhang D.-F."/>
        </authorList>
    </citation>
    <scope>NUCLEOTIDE SEQUENCE [LARGE SCALE GENOMIC DNA]</scope>
    <source>
        <strain evidence="6 7">WL0086</strain>
    </source>
</reference>
<dbReference type="InterPro" id="IPR000792">
    <property type="entry name" value="Tscrpt_reg_LuxR_C"/>
</dbReference>
<feature type="domain" description="HTH luxR-type" evidence="4">
    <location>
        <begin position="143"/>
        <end position="208"/>
    </location>
</feature>
<name>A0ABZ1C383_9BACT</name>
<gene>
    <name evidence="6" type="ORF">K1X11_015265</name>
</gene>
<dbReference type="Gene3D" id="3.40.50.2300">
    <property type="match status" value="1"/>
</dbReference>
<dbReference type="PRINTS" id="PR00038">
    <property type="entry name" value="HTHLUXR"/>
</dbReference>
<feature type="modified residue" description="4-aspartylphosphate" evidence="3">
    <location>
        <position position="61"/>
    </location>
</feature>
<evidence type="ECO:0000313" key="6">
    <source>
        <dbReference type="EMBL" id="WRQ86173.1"/>
    </source>
</evidence>
<keyword evidence="7" id="KW-1185">Reference proteome</keyword>
<protein>
    <submittedName>
        <fullName evidence="6">Response regulator transcription factor</fullName>
    </submittedName>
</protein>
<dbReference type="SMART" id="SM00448">
    <property type="entry name" value="REC"/>
    <property type="match status" value="1"/>
</dbReference>
<accession>A0ABZ1C383</accession>
<sequence>MNSVDPSPARILLVDDHPLVRAGIAALLEACPDLTICGEANDAISAKKAVTHLKPDVAVLDLMLGDQDGLTLIRELRQLRPSLRIVVLTMMEPQTYRSRAFAAGADDFVHKTDGIETTIAALRGRQDGSNVSTLSAASLIQTPGFDVEKLSDRELQVFRLIGLGRTTKEISVALGISPKTVDAHKEHIKLRLGITNAAQLIAQAAQWTASNRG</sequence>
<dbReference type="PROSITE" id="PS50043">
    <property type="entry name" value="HTH_LUXR_2"/>
    <property type="match status" value="1"/>
</dbReference>
<dbReference type="InterPro" id="IPR016032">
    <property type="entry name" value="Sig_transdc_resp-reg_C-effctor"/>
</dbReference>
<reference evidence="6 7" key="1">
    <citation type="submission" date="2021-08" db="EMBL/GenBank/DDBJ databases">
        <authorList>
            <person name="Zhang D."/>
            <person name="Zhang A."/>
            <person name="Wang L."/>
        </authorList>
    </citation>
    <scope>NUCLEOTIDE SEQUENCE [LARGE SCALE GENOMIC DNA]</scope>
    <source>
        <strain evidence="6 7">WL0086</strain>
    </source>
</reference>
<dbReference type="PANTHER" id="PTHR43214:SF43">
    <property type="entry name" value="TWO-COMPONENT RESPONSE REGULATOR"/>
    <property type="match status" value="1"/>
</dbReference>
<evidence type="ECO:0000256" key="2">
    <source>
        <dbReference type="ARBA" id="ARBA00023125"/>
    </source>
</evidence>
<keyword evidence="1 3" id="KW-0597">Phosphoprotein</keyword>